<keyword evidence="5" id="KW-1185">Reference proteome</keyword>
<evidence type="ECO:0000256" key="2">
    <source>
        <dbReference type="ARBA" id="ARBA00023157"/>
    </source>
</evidence>
<sequence>MRVKTTAAVAAGLLAGASAQNSTATCADGVYLIVARGTTEPAGTGRIGSVADGVVAAVPGSRIAPVDYPAVFVPYDGSVENGTNAMKLQLTQYNSRCPNSKVALVGFSQGAQIVGDTLCGSIAENAAEGLDLDFDPTAPVPASIIDQSVIAAVLFGDPTHAANSSWDRGTSRRAGLFPRTNFTACQAYTPKIASWCDLGDKYCDASGNQPNNVTHGSYFGNYTEDAVDFIVAQFNASKANGTSPTTPPPTTAPDSAAAASAPGFMVSLLTVSCPGSSTRVNLNLGIPHHLY</sequence>
<proteinExistence type="predicted"/>
<evidence type="ECO:0000313" key="5">
    <source>
        <dbReference type="Proteomes" id="UP000014480"/>
    </source>
</evidence>
<dbReference type="EMBL" id="AMCV02000016">
    <property type="protein sequence ID" value="TDZ20921.1"/>
    <property type="molecule type" value="Genomic_DNA"/>
</dbReference>
<dbReference type="AlphaFoldDB" id="A0A484FT87"/>
<feature type="signal peptide" evidence="3">
    <location>
        <begin position="1"/>
        <end position="19"/>
    </location>
</feature>
<keyword evidence="1" id="KW-0378">Hydrolase</keyword>
<dbReference type="GO" id="GO:0052689">
    <property type="term" value="F:carboxylic ester hydrolase activity"/>
    <property type="evidence" value="ECO:0007669"/>
    <property type="project" value="UniProtKB-ARBA"/>
</dbReference>
<reference evidence="5" key="2">
    <citation type="journal article" date="2019" name="Mol. Plant Microbe Interact.">
        <title>Genome sequence resources for four phytopathogenic fungi from the Colletotrichum orbiculare species complex.</title>
        <authorList>
            <person name="Gan P."/>
            <person name="Tsushima A."/>
            <person name="Narusaka M."/>
            <person name="Narusaka Y."/>
            <person name="Takano Y."/>
            <person name="Kubo Y."/>
            <person name="Shirasu K."/>
        </authorList>
    </citation>
    <scope>GENOME REANNOTATION</scope>
    <source>
        <strain evidence="5">104-T / ATCC 96160 / CBS 514.97 / LARS 414 / MAFF 240422</strain>
    </source>
</reference>
<dbReference type="Proteomes" id="UP000014480">
    <property type="component" value="Unassembled WGS sequence"/>
</dbReference>
<protein>
    <submittedName>
        <fullName evidence="4">Acetylxylan esterase 2</fullName>
    </submittedName>
</protein>
<keyword evidence="2" id="KW-1015">Disulfide bond</keyword>
<evidence type="ECO:0000313" key="4">
    <source>
        <dbReference type="EMBL" id="TDZ20921.1"/>
    </source>
</evidence>
<reference evidence="5" key="1">
    <citation type="journal article" date="2013" name="New Phytol.">
        <title>Comparative genomic and transcriptomic analyses reveal the hemibiotrophic stage shift of Colletotrichum fungi.</title>
        <authorList>
            <person name="Gan P."/>
            <person name="Ikeda K."/>
            <person name="Irieda H."/>
            <person name="Narusaka M."/>
            <person name="O'Connell R.J."/>
            <person name="Narusaka Y."/>
            <person name="Takano Y."/>
            <person name="Kubo Y."/>
            <person name="Shirasu K."/>
        </authorList>
    </citation>
    <scope>NUCLEOTIDE SEQUENCE [LARGE SCALE GENOMIC DNA]</scope>
    <source>
        <strain evidence="5">104-T / ATCC 96160 / CBS 514.97 / LARS 414 / MAFF 240422</strain>
    </source>
</reference>
<feature type="chain" id="PRO_5019746552" evidence="3">
    <location>
        <begin position="20"/>
        <end position="291"/>
    </location>
</feature>
<dbReference type="STRING" id="1213857.A0A484FT87"/>
<organism evidence="4 5">
    <name type="scientific">Colletotrichum orbiculare (strain 104-T / ATCC 96160 / CBS 514.97 / LARS 414 / MAFF 240422)</name>
    <name type="common">Cucumber anthracnose fungus</name>
    <name type="synonym">Colletotrichum lagenarium</name>
    <dbReference type="NCBI Taxonomy" id="1213857"/>
    <lineage>
        <taxon>Eukaryota</taxon>
        <taxon>Fungi</taxon>
        <taxon>Dikarya</taxon>
        <taxon>Ascomycota</taxon>
        <taxon>Pezizomycotina</taxon>
        <taxon>Sordariomycetes</taxon>
        <taxon>Hypocreomycetidae</taxon>
        <taxon>Glomerellales</taxon>
        <taxon>Glomerellaceae</taxon>
        <taxon>Colletotrichum</taxon>
        <taxon>Colletotrichum orbiculare species complex</taxon>
    </lineage>
</organism>
<dbReference type="InterPro" id="IPR029058">
    <property type="entry name" value="AB_hydrolase_fold"/>
</dbReference>
<dbReference type="Gene3D" id="3.40.50.1820">
    <property type="entry name" value="alpha/beta hydrolase"/>
    <property type="match status" value="1"/>
</dbReference>
<gene>
    <name evidence="4" type="primary">axe-2-6</name>
    <name evidence="4" type="ORF">Cob_v006240</name>
</gene>
<comment type="caution">
    <text evidence="4">The sequence shown here is derived from an EMBL/GenBank/DDBJ whole genome shotgun (WGS) entry which is preliminary data.</text>
</comment>
<dbReference type="Pfam" id="PF01083">
    <property type="entry name" value="Cutinase"/>
    <property type="match status" value="1"/>
</dbReference>
<dbReference type="PANTHER" id="PTHR33630">
    <property type="entry name" value="CUTINASE RV1984C-RELATED-RELATED"/>
    <property type="match status" value="1"/>
</dbReference>
<evidence type="ECO:0000256" key="3">
    <source>
        <dbReference type="SAM" id="SignalP"/>
    </source>
</evidence>
<name>A0A484FT87_COLOR</name>
<dbReference type="OrthoDB" id="2586582at2759"/>
<dbReference type="SUPFAM" id="SSF53474">
    <property type="entry name" value="alpha/beta-Hydrolases"/>
    <property type="match status" value="1"/>
</dbReference>
<dbReference type="SMART" id="SM01110">
    <property type="entry name" value="Cutinase"/>
    <property type="match status" value="1"/>
</dbReference>
<evidence type="ECO:0000256" key="1">
    <source>
        <dbReference type="ARBA" id="ARBA00022801"/>
    </source>
</evidence>
<dbReference type="InterPro" id="IPR000675">
    <property type="entry name" value="Cutinase/axe"/>
</dbReference>
<accession>A0A484FT87</accession>
<dbReference type="PANTHER" id="PTHR33630:SF9">
    <property type="entry name" value="CUTINASE 4"/>
    <property type="match status" value="1"/>
</dbReference>
<keyword evidence="3" id="KW-0732">Signal</keyword>